<proteinExistence type="predicted"/>
<reference evidence="1" key="1">
    <citation type="journal article" date="2021" name="Open Biol.">
        <title>Shared evolutionary footprints suggest mitochondrial oxidative damage underlies multiple complex I losses in fungi.</title>
        <authorList>
            <person name="Schikora-Tamarit M.A."/>
            <person name="Marcet-Houben M."/>
            <person name="Nosek J."/>
            <person name="Gabaldon T."/>
        </authorList>
    </citation>
    <scope>NUCLEOTIDE SEQUENCE</scope>
    <source>
        <strain evidence="1">NCAIM Y.01608</strain>
    </source>
</reference>
<name>A0A9P8PER0_9ASCO</name>
<protein>
    <submittedName>
        <fullName evidence="1">Uncharacterized protein</fullName>
    </submittedName>
</protein>
<sequence length="114" mass="11882">MVCNPSLGILTAGFESCDWCLGSRLTIKAGFGRFCAGWDPEISMGATRFLPDFVTVTFCALGVKVLDVGFAGELTGLFLIVGITLSGCFFDLGTNMFTCGAACVLSSGCANMPV</sequence>
<gene>
    <name evidence="1" type="ORF">OGATHE_002902</name>
</gene>
<dbReference type="Proteomes" id="UP000788993">
    <property type="component" value="Unassembled WGS sequence"/>
</dbReference>
<dbReference type="EMBL" id="JAEUBD010000983">
    <property type="protein sequence ID" value="KAH3670089.1"/>
    <property type="molecule type" value="Genomic_DNA"/>
</dbReference>
<organism evidence="1 2">
    <name type="scientific">Ogataea polymorpha</name>
    <dbReference type="NCBI Taxonomy" id="460523"/>
    <lineage>
        <taxon>Eukaryota</taxon>
        <taxon>Fungi</taxon>
        <taxon>Dikarya</taxon>
        <taxon>Ascomycota</taxon>
        <taxon>Saccharomycotina</taxon>
        <taxon>Pichiomycetes</taxon>
        <taxon>Pichiales</taxon>
        <taxon>Pichiaceae</taxon>
        <taxon>Ogataea</taxon>
    </lineage>
</organism>
<dbReference type="AlphaFoldDB" id="A0A9P8PER0"/>
<comment type="caution">
    <text evidence="1">The sequence shown here is derived from an EMBL/GenBank/DDBJ whole genome shotgun (WGS) entry which is preliminary data.</text>
</comment>
<evidence type="ECO:0000313" key="2">
    <source>
        <dbReference type="Proteomes" id="UP000788993"/>
    </source>
</evidence>
<accession>A0A9P8PER0</accession>
<evidence type="ECO:0000313" key="1">
    <source>
        <dbReference type="EMBL" id="KAH3670089.1"/>
    </source>
</evidence>
<reference evidence="1" key="2">
    <citation type="submission" date="2021-01" db="EMBL/GenBank/DDBJ databases">
        <authorList>
            <person name="Schikora-Tamarit M.A."/>
        </authorList>
    </citation>
    <scope>NUCLEOTIDE SEQUENCE</scope>
    <source>
        <strain evidence="1">NCAIM Y.01608</strain>
    </source>
</reference>
<keyword evidence="2" id="KW-1185">Reference proteome</keyword>